<dbReference type="Pfam" id="PF13374">
    <property type="entry name" value="TPR_10"/>
    <property type="match status" value="1"/>
</dbReference>
<name>A0A2J6QW18_HYAVF</name>
<dbReference type="InterPro" id="IPR019734">
    <property type="entry name" value="TPR_rpt"/>
</dbReference>
<accession>A0A2J6QW18</accession>
<dbReference type="STRING" id="1149755.A0A2J6QW18"/>
<dbReference type="Proteomes" id="UP000235786">
    <property type="component" value="Unassembled WGS sequence"/>
</dbReference>
<dbReference type="OrthoDB" id="3502685at2759"/>
<dbReference type="InterPro" id="IPR011990">
    <property type="entry name" value="TPR-like_helical_dom_sf"/>
</dbReference>
<dbReference type="InterPro" id="IPR056681">
    <property type="entry name" value="DUF7779"/>
</dbReference>
<evidence type="ECO:0000313" key="2">
    <source>
        <dbReference type="EMBL" id="PMD30455.1"/>
    </source>
</evidence>
<dbReference type="EMBL" id="KZ613967">
    <property type="protein sequence ID" value="PMD30455.1"/>
    <property type="molecule type" value="Genomic_DNA"/>
</dbReference>
<dbReference type="Pfam" id="PF13424">
    <property type="entry name" value="TPR_12"/>
    <property type="match status" value="3"/>
</dbReference>
<dbReference type="AlphaFoldDB" id="A0A2J6QW18"/>
<sequence length="783" mass="87725">MDLVGNNHTLTISPLHTADARLLFGESTRLSSTGDEQNSLLTELGHLPLAIKQAASFMTKRHKTISQYLNLFQDSEKSTIALLNHMFVDTEAASSVSTAWLISFNFIQAENPQAARLLYLMSLMDRDSIPVSLLSPMFENTVAFDEAIGLLEAFSFVSPDETAQSYDMHRLVQIVTRGWLGDQGDELTGEISLEALRLASSSFPDGVFENWAECTKYLPHAESVLPRSLNASTQDDIFARAKLLAHVAWYLKGRGNYVAAQTYLEDARSLYEQVGEVDSVDALRVERRLAAVLNQLGHTDAAIQLLRETRDSQIKIFGSDNLETLETSDALAAVLSNTLFPKYLQESESLGRATLHLREGCLPKDHPEILTSLHTLGWALFRLGKSDEATMYLDKCLTKRNIVLGEHHPETSATATELAIVLLSLKPPHTPRAEYLIRNSVNVTSVLCGKEHPSTIITYYNMSILLRVLGKYEESEALQREQLALSYKILGANHPTTLWCIISLSQALSEQKKYDLVRKLVEGELEKRQDLVDQSVLDVLIMMEILGNTYVELEQYALADSMFQAIIAGRSKVLGDDDASTMRALHYLGRLRWKEGKHDEAETMLLKLLHQRAALLGKTHEETLLTATVLGHSFYSQQKYAEAEIMFRQVLGVKEQTLPLNDESVLAIRDNLEAALAEQQKYAEWEAHCRRTLEIRQELAPDGYHTLRALSNLACVLDRQGKEESKVVFNAIMVKIQSLPPNFMDDKTYAENMSAEEAEAFRAFQLKGDKDTAQEEASKGDEV</sequence>
<dbReference type="Gene3D" id="1.25.40.10">
    <property type="entry name" value="Tetratricopeptide repeat domain"/>
    <property type="match status" value="3"/>
</dbReference>
<dbReference type="Pfam" id="PF25000">
    <property type="entry name" value="DUF7779"/>
    <property type="match status" value="1"/>
</dbReference>
<dbReference type="SMART" id="SM00028">
    <property type="entry name" value="TPR"/>
    <property type="match status" value="5"/>
</dbReference>
<keyword evidence="3" id="KW-1185">Reference proteome</keyword>
<gene>
    <name evidence="2" type="ORF">L207DRAFT_227205</name>
</gene>
<dbReference type="InterPro" id="IPR053137">
    <property type="entry name" value="NLR-like"/>
</dbReference>
<proteinExistence type="predicted"/>
<feature type="domain" description="DUF7779" evidence="1">
    <location>
        <begin position="109"/>
        <end position="179"/>
    </location>
</feature>
<protein>
    <submittedName>
        <fullName evidence="2">TPR-like protein</fullName>
    </submittedName>
</protein>
<dbReference type="PANTHER" id="PTHR46082:SF6">
    <property type="entry name" value="AAA+ ATPASE DOMAIN-CONTAINING PROTEIN-RELATED"/>
    <property type="match status" value="1"/>
</dbReference>
<dbReference type="SUPFAM" id="SSF48452">
    <property type="entry name" value="TPR-like"/>
    <property type="match status" value="3"/>
</dbReference>
<dbReference type="PANTHER" id="PTHR46082">
    <property type="entry name" value="ATP/GTP-BINDING PROTEIN-RELATED"/>
    <property type="match status" value="1"/>
</dbReference>
<reference evidence="2 3" key="1">
    <citation type="submission" date="2016-04" db="EMBL/GenBank/DDBJ databases">
        <title>A degradative enzymes factory behind the ericoid mycorrhizal symbiosis.</title>
        <authorList>
            <consortium name="DOE Joint Genome Institute"/>
            <person name="Martino E."/>
            <person name="Morin E."/>
            <person name="Grelet G."/>
            <person name="Kuo A."/>
            <person name="Kohler A."/>
            <person name="Daghino S."/>
            <person name="Barry K."/>
            <person name="Choi C."/>
            <person name="Cichocki N."/>
            <person name="Clum A."/>
            <person name="Copeland A."/>
            <person name="Hainaut M."/>
            <person name="Haridas S."/>
            <person name="Labutti K."/>
            <person name="Lindquist E."/>
            <person name="Lipzen A."/>
            <person name="Khouja H.-R."/>
            <person name="Murat C."/>
            <person name="Ohm R."/>
            <person name="Olson A."/>
            <person name="Spatafora J."/>
            <person name="Veneault-Fourrey C."/>
            <person name="Henrissat B."/>
            <person name="Grigoriev I."/>
            <person name="Martin F."/>
            <person name="Perotto S."/>
        </authorList>
    </citation>
    <scope>NUCLEOTIDE SEQUENCE [LARGE SCALE GENOMIC DNA]</scope>
    <source>
        <strain evidence="2 3">F</strain>
    </source>
</reference>
<evidence type="ECO:0000313" key="3">
    <source>
        <dbReference type="Proteomes" id="UP000235786"/>
    </source>
</evidence>
<organism evidence="2 3">
    <name type="scientific">Hyaloscypha variabilis (strain UAMH 11265 / GT02V1 / F)</name>
    <name type="common">Meliniomyces variabilis</name>
    <dbReference type="NCBI Taxonomy" id="1149755"/>
    <lineage>
        <taxon>Eukaryota</taxon>
        <taxon>Fungi</taxon>
        <taxon>Dikarya</taxon>
        <taxon>Ascomycota</taxon>
        <taxon>Pezizomycotina</taxon>
        <taxon>Leotiomycetes</taxon>
        <taxon>Helotiales</taxon>
        <taxon>Hyaloscyphaceae</taxon>
        <taxon>Hyaloscypha</taxon>
        <taxon>Hyaloscypha variabilis</taxon>
    </lineage>
</organism>
<evidence type="ECO:0000259" key="1">
    <source>
        <dbReference type="Pfam" id="PF25000"/>
    </source>
</evidence>